<keyword evidence="2" id="KW-1185">Reference proteome</keyword>
<evidence type="ECO:0000313" key="1">
    <source>
        <dbReference type="EMBL" id="OIW21154.1"/>
    </source>
</evidence>
<evidence type="ECO:0000313" key="2">
    <source>
        <dbReference type="Proteomes" id="UP000188354"/>
    </source>
</evidence>
<dbReference type="Gramene" id="OIW21154">
    <property type="protein sequence ID" value="OIW21154"/>
    <property type="gene ID" value="TanjilG_29928"/>
</dbReference>
<proteinExistence type="predicted"/>
<dbReference type="EMBL" id="MLAU01020104">
    <property type="protein sequence ID" value="OIW21154.1"/>
    <property type="molecule type" value="Genomic_DNA"/>
</dbReference>
<protein>
    <submittedName>
        <fullName evidence="1">Uncharacterized protein</fullName>
    </submittedName>
</protein>
<reference evidence="1 2" key="1">
    <citation type="journal article" date="2017" name="Plant Biotechnol. J.">
        <title>A comprehensive draft genome sequence for lupin (Lupinus angustifolius), an emerging health food: insights into plant-microbe interactions and legume evolution.</title>
        <authorList>
            <person name="Hane J.K."/>
            <person name="Ming Y."/>
            <person name="Kamphuis L.G."/>
            <person name="Nelson M.N."/>
            <person name="Garg G."/>
            <person name="Atkins C.A."/>
            <person name="Bayer P.E."/>
            <person name="Bravo A."/>
            <person name="Bringans S."/>
            <person name="Cannon S."/>
            <person name="Edwards D."/>
            <person name="Foley R."/>
            <person name="Gao L.L."/>
            <person name="Harrison M.J."/>
            <person name="Huang W."/>
            <person name="Hurgobin B."/>
            <person name="Li S."/>
            <person name="Liu C.W."/>
            <person name="McGrath A."/>
            <person name="Morahan G."/>
            <person name="Murray J."/>
            <person name="Weller J."/>
            <person name="Jian J."/>
            <person name="Singh K.B."/>
        </authorList>
    </citation>
    <scope>NUCLEOTIDE SEQUENCE [LARGE SCALE GENOMIC DNA]</scope>
    <source>
        <strain evidence="2">cv. Tanjil</strain>
        <tissue evidence="1">Whole plant</tissue>
    </source>
</reference>
<name>A0A394DDM2_LUPAN</name>
<organism evidence="1 2">
    <name type="scientific">Lupinus angustifolius</name>
    <name type="common">Narrow-leaved blue lupine</name>
    <dbReference type="NCBI Taxonomy" id="3871"/>
    <lineage>
        <taxon>Eukaryota</taxon>
        <taxon>Viridiplantae</taxon>
        <taxon>Streptophyta</taxon>
        <taxon>Embryophyta</taxon>
        <taxon>Tracheophyta</taxon>
        <taxon>Spermatophyta</taxon>
        <taxon>Magnoliopsida</taxon>
        <taxon>eudicotyledons</taxon>
        <taxon>Gunneridae</taxon>
        <taxon>Pentapetalae</taxon>
        <taxon>rosids</taxon>
        <taxon>fabids</taxon>
        <taxon>Fabales</taxon>
        <taxon>Fabaceae</taxon>
        <taxon>Papilionoideae</taxon>
        <taxon>50 kb inversion clade</taxon>
        <taxon>genistoids sensu lato</taxon>
        <taxon>core genistoids</taxon>
        <taxon>Genisteae</taxon>
        <taxon>Lupinus</taxon>
    </lineage>
</organism>
<dbReference type="Proteomes" id="UP000188354">
    <property type="component" value="Unassembled WGS sequence"/>
</dbReference>
<dbReference type="AlphaFoldDB" id="A0A394DDM2"/>
<accession>A0A394DDM2</accession>
<gene>
    <name evidence="1" type="ORF">TanjilG_29928</name>
</gene>
<sequence>MSMAQKALSQSWFSQLPETMDILTQGGANCNLNNQFSNLDNNISSYTTTKIASSTIQQQELHQLSPSDIPSYKPIISNNITNPTNPTTDDSFMFYTFETIGPTYPVDFVGFEDTNNQHYSNSSGFSINLPQDMQMQPNMPSPMQLNGFPLNLSPNDDDPIFSWELITPLPQ</sequence>
<comment type="caution">
    <text evidence="1">The sequence shown here is derived from an EMBL/GenBank/DDBJ whole genome shotgun (WGS) entry which is preliminary data.</text>
</comment>